<organism evidence="1 2">
    <name type="scientific">Tanacetum coccineum</name>
    <dbReference type="NCBI Taxonomy" id="301880"/>
    <lineage>
        <taxon>Eukaryota</taxon>
        <taxon>Viridiplantae</taxon>
        <taxon>Streptophyta</taxon>
        <taxon>Embryophyta</taxon>
        <taxon>Tracheophyta</taxon>
        <taxon>Spermatophyta</taxon>
        <taxon>Magnoliopsida</taxon>
        <taxon>eudicotyledons</taxon>
        <taxon>Gunneridae</taxon>
        <taxon>Pentapetalae</taxon>
        <taxon>asterids</taxon>
        <taxon>campanulids</taxon>
        <taxon>Asterales</taxon>
        <taxon>Asteraceae</taxon>
        <taxon>Asteroideae</taxon>
        <taxon>Anthemideae</taxon>
        <taxon>Anthemidinae</taxon>
        <taxon>Tanacetum</taxon>
    </lineage>
</organism>
<name>A0ABQ5DUS1_9ASTR</name>
<dbReference type="EMBL" id="BQNB010015665">
    <property type="protein sequence ID" value="GJT42668.1"/>
    <property type="molecule type" value="Genomic_DNA"/>
</dbReference>
<keyword evidence="2" id="KW-1185">Reference proteome</keyword>
<reference evidence="1" key="2">
    <citation type="submission" date="2022-01" db="EMBL/GenBank/DDBJ databases">
        <authorList>
            <person name="Yamashiro T."/>
            <person name="Shiraishi A."/>
            <person name="Satake H."/>
            <person name="Nakayama K."/>
        </authorList>
    </citation>
    <scope>NUCLEOTIDE SEQUENCE</scope>
</reference>
<comment type="caution">
    <text evidence="1">The sequence shown here is derived from an EMBL/GenBank/DDBJ whole genome shotgun (WGS) entry which is preliminary data.</text>
</comment>
<feature type="non-terminal residue" evidence="1">
    <location>
        <position position="1"/>
    </location>
</feature>
<gene>
    <name evidence="1" type="ORF">Tco_0951383</name>
</gene>
<evidence type="ECO:0000313" key="2">
    <source>
        <dbReference type="Proteomes" id="UP001151760"/>
    </source>
</evidence>
<proteinExistence type="predicted"/>
<protein>
    <submittedName>
        <fullName evidence="1">Uncharacterized protein</fullName>
    </submittedName>
</protein>
<dbReference type="Proteomes" id="UP001151760">
    <property type="component" value="Unassembled WGS sequence"/>
</dbReference>
<sequence>LTSPEMKESKAYKTYLGYATGAIPPKIARKFKKASPSKKDYDLVHVDEEPVKKGKRVKRPAKKSTSTSAADIVIKEALVEAKTKRKEMVDVTCGK</sequence>
<evidence type="ECO:0000313" key="1">
    <source>
        <dbReference type="EMBL" id="GJT42668.1"/>
    </source>
</evidence>
<reference evidence="1" key="1">
    <citation type="journal article" date="2022" name="Int. J. Mol. Sci.">
        <title>Draft Genome of Tanacetum Coccineum: Genomic Comparison of Closely Related Tanacetum-Family Plants.</title>
        <authorList>
            <person name="Yamashiro T."/>
            <person name="Shiraishi A."/>
            <person name="Nakayama K."/>
            <person name="Satake H."/>
        </authorList>
    </citation>
    <scope>NUCLEOTIDE SEQUENCE</scope>
</reference>
<accession>A0ABQ5DUS1</accession>